<protein>
    <submittedName>
        <fullName evidence="7">ABC transporter substrate-binding protein</fullName>
    </submittedName>
</protein>
<evidence type="ECO:0000256" key="1">
    <source>
        <dbReference type="ARBA" id="ARBA00004418"/>
    </source>
</evidence>
<dbReference type="RefSeq" id="WP_251936335.1">
    <property type="nucleotide sequence ID" value="NZ_CP098747.1"/>
</dbReference>
<feature type="domain" description="Solute-binding protein family 5" evidence="6">
    <location>
        <begin position="78"/>
        <end position="445"/>
    </location>
</feature>
<dbReference type="Proteomes" id="UP001056291">
    <property type="component" value="Chromosome"/>
</dbReference>
<organism evidence="7 8">
    <name type="scientific">Sneathiella marina</name>
    <dbReference type="NCBI Taxonomy" id="2950108"/>
    <lineage>
        <taxon>Bacteria</taxon>
        <taxon>Pseudomonadati</taxon>
        <taxon>Pseudomonadota</taxon>
        <taxon>Alphaproteobacteria</taxon>
        <taxon>Sneathiellales</taxon>
        <taxon>Sneathiellaceae</taxon>
        <taxon>Sneathiella</taxon>
    </lineage>
</organism>
<dbReference type="InterPro" id="IPR030678">
    <property type="entry name" value="Peptide/Ni-bd"/>
</dbReference>
<dbReference type="PANTHER" id="PTHR30290">
    <property type="entry name" value="PERIPLASMIC BINDING COMPONENT OF ABC TRANSPORTER"/>
    <property type="match status" value="1"/>
</dbReference>
<evidence type="ECO:0000259" key="6">
    <source>
        <dbReference type="Pfam" id="PF00496"/>
    </source>
</evidence>
<dbReference type="PIRSF" id="PIRSF002741">
    <property type="entry name" value="MppA"/>
    <property type="match status" value="1"/>
</dbReference>
<dbReference type="Pfam" id="PF00496">
    <property type="entry name" value="SBP_bac_5"/>
    <property type="match status" value="1"/>
</dbReference>
<evidence type="ECO:0000313" key="8">
    <source>
        <dbReference type="Proteomes" id="UP001056291"/>
    </source>
</evidence>
<dbReference type="Gene3D" id="3.40.190.10">
    <property type="entry name" value="Periplasmic binding protein-like II"/>
    <property type="match status" value="1"/>
</dbReference>
<evidence type="ECO:0000313" key="7">
    <source>
        <dbReference type="EMBL" id="USG62510.1"/>
    </source>
</evidence>
<feature type="chain" id="PRO_5045228525" evidence="5">
    <location>
        <begin position="20"/>
        <end position="532"/>
    </location>
</feature>
<evidence type="ECO:0000256" key="2">
    <source>
        <dbReference type="ARBA" id="ARBA00005695"/>
    </source>
</evidence>
<sequence>MFKSNFMRPLSIIAPLAIAALLGAATAPLAEPQSGGTLNTTTTGYRTLNPGVQSGAATGVPGSQIFAGLVLIDEDYKATPYLAESWSVSDDNLSYSFKLVQGAKFHDGKPITSADVAFSLDTVKTNHPFGKAMFGNVASVETPDPSTVVFQLSAPIPGLLLSLEPLLMPILPKHVYGDGQEVKKHPRNMENVVGSGPFKVAENVPAERLVLVKNEEFFIKDRPYLDKLVFSVVKDSLTRVLMMEKGEIDYIGFSGIRPTDAERLEKTGNLTVTTEGYGAIGYIHYLELNLRDKPFNDRKVREALATAIDTNFIAKILFGGRTTVGTGPLHTGSVFYTSDVPSITADLDKAAKLLDEAGYPAGANGERFSFTLDIPSWAKQAHVPMAEYTQSQLGKIGVKVELRQAPDFGTWVKRISSFDYQATMNGSFNYPDPVIGVHRHFDCDNIRNVIWSNTQGYCDPAMDAMLDAAAVETDLDKRKATYAEIQRKAAEDLVFIYMPQDFTATVYSKKVGNPPASVFGPLAPWHEVYLKN</sequence>
<keyword evidence="3" id="KW-0813">Transport</keyword>
<keyword evidence="8" id="KW-1185">Reference proteome</keyword>
<comment type="similarity">
    <text evidence="2">Belongs to the bacterial solute-binding protein 5 family.</text>
</comment>
<dbReference type="PANTHER" id="PTHR30290:SF9">
    <property type="entry name" value="OLIGOPEPTIDE-BINDING PROTEIN APPA"/>
    <property type="match status" value="1"/>
</dbReference>
<dbReference type="InterPro" id="IPR039424">
    <property type="entry name" value="SBP_5"/>
</dbReference>
<proteinExistence type="inferred from homology"/>
<comment type="subcellular location">
    <subcellularLocation>
        <location evidence="1">Periplasm</location>
    </subcellularLocation>
</comment>
<evidence type="ECO:0000256" key="3">
    <source>
        <dbReference type="ARBA" id="ARBA00022448"/>
    </source>
</evidence>
<accession>A0ABY4W5N9</accession>
<reference evidence="7" key="1">
    <citation type="submission" date="2022-06" db="EMBL/GenBank/DDBJ databases">
        <title>Sneathiella actinostolidae sp. nov., isolated from a sea anemonein the Western Pacific Ocean.</title>
        <authorList>
            <person name="Wei M.J."/>
        </authorList>
    </citation>
    <scope>NUCLEOTIDE SEQUENCE</scope>
    <source>
        <strain evidence="7">PHK-P5</strain>
    </source>
</reference>
<name>A0ABY4W5N9_9PROT</name>
<dbReference type="SUPFAM" id="SSF53850">
    <property type="entry name" value="Periplasmic binding protein-like II"/>
    <property type="match status" value="1"/>
</dbReference>
<gene>
    <name evidence="7" type="ORF">NBZ79_05925</name>
</gene>
<dbReference type="EMBL" id="CP098747">
    <property type="protein sequence ID" value="USG62510.1"/>
    <property type="molecule type" value="Genomic_DNA"/>
</dbReference>
<dbReference type="CDD" id="cd08517">
    <property type="entry name" value="PBP2_NikA_DppA_OppA_like_13"/>
    <property type="match status" value="1"/>
</dbReference>
<feature type="signal peptide" evidence="5">
    <location>
        <begin position="1"/>
        <end position="19"/>
    </location>
</feature>
<keyword evidence="4 5" id="KW-0732">Signal</keyword>
<dbReference type="Gene3D" id="3.10.105.10">
    <property type="entry name" value="Dipeptide-binding Protein, Domain 3"/>
    <property type="match status" value="1"/>
</dbReference>
<evidence type="ECO:0000256" key="5">
    <source>
        <dbReference type="SAM" id="SignalP"/>
    </source>
</evidence>
<dbReference type="InterPro" id="IPR000914">
    <property type="entry name" value="SBP_5_dom"/>
</dbReference>
<evidence type="ECO:0000256" key="4">
    <source>
        <dbReference type="ARBA" id="ARBA00022729"/>
    </source>
</evidence>